<dbReference type="Gene3D" id="3.40.50.720">
    <property type="entry name" value="NAD(P)-binding Rossmann-like Domain"/>
    <property type="match status" value="1"/>
</dbReference>
<name>A0A3D9L9K0_MARFU</name>
<dbReference type="SUPFAM" id="SSF51735">
    <property type="entry name" value="NAD(P)-binding Rossmann-fold domains"/>
    <property type="match status" value="1"/>
</dbReference>
<dbReference type="EMBL" id="QREG01000002">
    <property type="protein sequence ID" value="REE02147.1"/>
    <property type="molecule type" value="Genomic_DNA"/>
</dbReference>
<dbReference type="AlphaFoldDB" id="A0A3D9L9K0"/>
<dbReference type="InterPro" id="IPR052711">
    <property type="entry name" value="Zinc_ADH-like"/>
</dbReference>
<reference evidence="2 3" key="1">
    <citation type="submission" date="2018-07" db="EMBL/GenBank/DDBJ databases">
        <title>Genomic Encyclopedia of Type Strains, Phase IV (KMG-IV): sequencing the most valuable type-strain genomes for metagenomic binning, comparative biology and taxonomic classification.</title>
        <authorList>
            <person name="Goeker M."/>
        </authorList>
    </citation>
    <scope>NUCLEOTIDE SEQUENCE [LARGE SCALE GENOMIC DNA]</scope>
    <source>
        <strain evidence="2 3">DSM 4134</strain>
    </source>
</reference>
<dbReference type="InterPro" id="IPR020843">
    <property type="entry name" value="ER"/>
</dbReference>
<feature type="domain" description="Enoyl reductase (ER)" evidence="1">
    <location>
        <begin position="8"/>
        <end position="324"/>
    </location>
</feature>
<dbReference type="PANTHER" id="PTHR45033:SF3">
    <property type="entry name" value="DEHYDROGENASE, PUTATIVE (AFU_ORTHOLOGUE AFUA_2G13270)-RELATED"/>
    <property type="match status" value="1"/>
</dbReference>
<dbReference type="Proteomes" id="UP000256779">
    <property type="component" value="Unassembled WGS sequence"/>
</dbReference>
<gene>
    <name evidence="2" type="ORF">C7460_102171</name>
</gene>
<dbReference type="Pfam" id="PF00107">
    <property type="entry name" value="ADH_zinc_N"/>
    <property type="match status" value="1"/>
</dbReference>
<proteinExistence type="predicted"/>
<dbReference type="OrthoDB" id="9787435at2"/>
<dbReference type="PANTHER" id="PTHR45033">
    <property type="match status" value="1"/>
</dbReference>
<organism evidence="2 3">
    <name type="scientific">Marinoscillum furvescens DSM 4134</name>
    <dbReference type="NCBI Taxonomy" id="1122208"/>
    <lineage>
        <taxon>Bacteria</taxon>
        <taxon>Pseudomonadati</taxon>
        <taxon>Bacteroidota</taxon>
        <taxon>Cytophagia</taxon>
        <taxon>Cytophagales</taxon>
        <taxon>Reichenbachiellaceae</taxon>
        <taxon>Marinoscillum</taxon>
    </lineage>
</organism>
<dbReference type="InterPro" id="IPR011032">
    <property type="entry name" value="GroES-like_sf"/>
</dbReference>
<dbReference type="Gene3D" id="3.90.180.10">
    <property type="entry name" value="Medium-chain alcohol dehydrogenases, catalytic domain"/>
    <property type="match status" value="1"/>
</dbReference>
<dbReference type="InterPro" id="IPR013149">
    <property type="entry name" value="ADH-like_C"/>
</dbReference>
<comment type="caution">
    <text evidence="2">The sequence shown here is derived from an EMBL/GenBank/DDBJ whole genome shotgun (WGS) entry which is preliminary data.</text>
</comment>
<dbReference type="InterPro" id="IPR036291">
    <property type="entry name" value="NAD(P)-bd_dom_sf"/>
</dbReference>
<dbReference type="SMART" id="SM00829">
    <property type="entry name" value="PKS_ER"/>
    <property type="match status" value="1"/>
</dbReference>
<evidence type="ECO:0000259" key="1">
    <source>
        <dbReference type="SMART" id="SM00829"/>
    </source>
</evidence>
<dbReference type="SUPFAM" id="SSF50129">
    <property type="entry name" value="GroES-like"/>
    <property type="match status" value="1"/>
</dbReference>
<dbReference type="Pfam" id="PF08240">
    <property type="entry name" value="ADH_N"/>
    <property type="match status" value="1"/>
</dbReference>
<keyword evidence="3" id="KW-1185">Reference proteome</keyword>
<evidence type="ECO:0000313" key="3">
    <source>
        <dbReference type="Proteomes" id="UP000256779"/>
    </source>
</evidence>
<dbReference type="GO" id="GO:0016491">
    <property type="term" value="F:oxidoreductase activity"/>
    <property type="evidence" value="ECO:0007669"/>
    <property type="project" value="InterPro"/>
</dbReference>
<accession>A0A3D9L9K0</accession>
<dbReference type="InterPro" id="IPR013154">
    <property type="entry name" value="ADH-like_N"/>
</dbReference>
<dbReference type="RefSeq" id="WP_115866771.1">
    <property type="nucleotide sequence ID" value="NZ_QREG01000002.1"/>
</dbReference>
<evidence type="ECO:0000313" key="2">
    <source>
        <dbReference type="EMBL" id="REE02147.1"/>
    </source>
</evidence>
<protein>
    <submittedName>
        <fullName evidence="2">D-arabinose 1-dehydrogenase-like Zn-dependent alcohol dehydrogenase</fullName>
    </submittedName>
</protein>
<sequence length="328" mass="34814">MQGIILSNETNALTLAELPKPTLKPGQCLVKLSAAALNRRDYWISVGKYPGIQPEVVLGSDGCGVVVDGPDTWKGKTVLINPNVNWGASEQHQSSDYSVLGMPTQGTLAEYIAVDEDRLMQKPVHLSDEEGAALPLAGLTAFRATFVKAKVTAGKKVLVTGVGGGVSQMAAVMAIAAGAEVYVTSSSEDKLNKARKLGATAGFNYQGAEWVKEAKSVGGFDAIVDSAGGNALNDYLKLIKPGGKIVHYGSTTGKPQELDLFRLFWSQASIIGSTMGSDREFEQMVAFVEEHQIRPAIDGVYALSSGVEAIERMADSSQFGKTVIRMEA</sequence>